<sequence length="110" mass="13127">MANKQQKGHISPFQLTPKFQQNLSLNNSIFNNGNYDYDDNEYGNNAFNDNDYDYEDNDCSNNAFNGYDYDYDDNDLHDSDDHDDVMMMLMMMMITRKHCLWLIFIYDNDI</sequence>
<accession>A0A1S0TII6</accession>
<proteinExistence type="predicted"/>
<dbReference type="AlphaFoldDB" id="A0A1S0TII6"/>
<organism evidence="1">
    <name type="scientific">Loa loa</name>
    <name type="common">Eye worm</name>
    <name type="synonym">Filaria loa</name>
    <dbReference type="NCBI Taxonomy" id="7209"/>
    <lineage>
        <taxon>Eukaryota</taxon>
        <taxon>Metazoa</taxon>
        <taxon>Ecdysozoa</taxon>
        <taxon>Nematoda</taxon>
        <taxon>Chromadorea</taxon>
        <taxon>Rhabditida</taxon>
        <taxon>Spirurina</taxon>
        <taxon>Spiruromorpha</taxon>
        <taxon>Filarioidea</taxon>
        <taxon>Onchocercidae</taxon>
        <taxon>Loa</taxon>
    </lineage>
</organism>
<dbReference type="KEGG" id="loa:LOAG_13998"/>
<evidence type="ECO:0000313" key="1">
    <source>
        <dbReference type="EMBL" id="EFO14520.1"/>
    </source>
</evidence>
<dbReference type="GeneID" id="9951474"/>
<gene>
    <name evidence="1" type="ORF">LOAG_13998</name>
</gene>
<dbReference type="CTD" id="9951474"/>
<reference evidence="1" key="1">
    <citation type="submission" date="2012-04" db="EMBL/GenBank/DDBJ databases">
        <title>The Genome Sequence of Loa loa.</title>
        <authorList>
            <consortium name="The Broad Institute Genome Sequencing Platform"/>
            <consortium name="Broad Institute Genome Sequencing Center for Infectious Disease"/>
            <person name="Nutman T.B."/>
            <person name="Fink D.L."/>
            <person name="Russ C."/>
            <person name="Young S."/>
            <person name="Zeng Q."/>
            <person name="Gargeya S."/>
            <person name="Alvarado L."/>
            <person name="Berlin A."/>
            <person name="Chapman S.B."/>
            <person name="Chen Z."/>
            <person name="Freedman E."/>
            <person name="Gellesch M."/>
            <person name="Goldberg J."/>
            <person name="Griggs A."/>
            <person name="Gujja S."/>
            <person name="Heilman E.R."/>
            <person name="Heiman D."/>
            <person name="Howarth C."/>
            <person name="Mehta T."/>
            <person name="Neiman D."/>
            <person name="Pearson M."/>
            <person name="Roberts A."/>
            <person name="Saif S."/>
            <person name="Shea T."/>
            <person name="Shenoy N."/>
            <person name="Sisk P."/>
            <person name="Stolte C."/>
            <person name="Sykes S."/>
            <person name="White J."/>
            <person name="Yandava C."/>
            <person name="Haas B."/>
            <person name="Henn M.R."/>
            <person name="Nusbaum C."/>
            <person name="Birren B."/>
        </authorList>
    </citation>
    <scope>NUCLEOTIDE SEQUENCE [LARGE SCALE GENOMIC DNA]</scope>
</reference>
<dbReference type="InParanoid" id="A0A1S0TII6"/>
<protein>
    <submittedName>
        <fullName evidence="1">Uncharacterized protein</fullName>
    </submittedName>
</protein>
<dbReference type="RefSeq" id="XP_003149549.1">
    <property type="nucleotide sequence ID" value="XM_003149501.1"/>
</dbReference>
<dbReference type="EMBL" id="JH712962">
    <property type="protein sequence ID" value="EFO14520.1"/>
    <property type="molecule type" value="Genomic_DNA"/>
</dbReference>
<name>A0A1S0TII6_LOALO</name>